<dbReference type="GO" id="GO:0005737">
    <property type="term" value="C:cytoplasm"/>
    <property type="evidence" value="ECO:0007669"/>
    <property type="project" value="UniProtKB-SubCell"/>
</dbReference>
<evidence type="ECO:0000256" key="4">
    <source>
        <dbReference type="ARBA" id="ARBA00022603"/>
    </source>
</evidence>
<dbReference type="EC" id="2.1.1.214" evidence="9"/>
<evidence type="ECO:0000256" key="2">
    <source>
        <dbReference type="ARBA" id="ARBA00022490"/>
    </source>
</evidence>
<proteinExistence type="inferred from homology"/>
<dbReference type="InterPro" id="IPR000241">
    <property type="entry name" value="RlmKL-like_Mtase"/>
</dbReference>
<dbReference type="PROSITE" id="PS00092">
    <property type="entry name" value="N6_MTASE"/>
    <property type="match status" value="1"/>
</dbReference>
<dbReference type="PRINTS" id="PR00507">
    <property type="entry name" value="N12N6MTFRASE"/>
</dbReference>
<dbReference type="Pfam" id="PF01170">
    <property type="entry name" value="UPF0020"/>
    <property type="match status" value="1"/>
</dbReference>
<reference evidence="13 14" key="1">
    <citation type="submission" date="2018-06" db="EMBL/GenBank/DDBJ databases">
        <title>Whole genome sequencing of Candida tropicalis (genome annotated by CSBL at Korea University).</title>
        <authorList>
            <person name="Ahn J."/>
        </authorList>
    </citation>
    <scope>NUCLEOTIDE SEQUENCE [LARGE SCALE GENOMIC DNA]</scope>
    <source>
        <strain evidence="13 14">ATCC 20962</strain>
    </source>
</reference>
<gene>
    <name evidence="13" type="primary">TRM11_1</name>
    <name evidence="13" type="ORF">Cantr_06479</name>
</gene>
<dbReference type="PANTHER" id="PTHR13370">
    <property type="entry name" value="RNA METHYLASE-RELATED"/>
    <property type="match status" value="1"/>
</dbReference>
<dbReference type="PIRSF" id="PIRSF017259">
    <property type="entry name" value="tRNA_mtfrase_TRM11"/>
    <property type="match status" value="1"/>
</dbReference>
<dbReference type="GO" id="GO:0000049">
    <property type="term" value="F:tRNA binding"/>
    <property type="evidence" value="ECO:0007669"/>
    <property type="project" value="UniProtKB-UniRule"/>
</dbReference>
<comment type="subcellular location">
    <subcellularLocation>
        <location evidence="1">Cytoplasm</location>
    </subcellularLocation>
</comment>
<dbReference type="InterPro" id="IPR029063">
    <property type="entry name" value="SAM-dependent_MTases_sf"/>
</dbReference>
<feature type="domain" description="tRNA (guanine(10)-N(2))-methyltransferase TRMT11 N-terminal" evidence="12">
    <location>
        <begin position="2"/>
        <end position="168"/>
    </location>
</feature>
<evidence type="ECO:0000256" key="5">
    <source>
        <dbReference type="ARBA" id="ARBA00022679"/>
    </source>
</evidence>
<accession>A0A367XXL5</accession>
<dbReference type="FunFam" id="3.40.50.150:FF:000260">
    <property type="entry name" value="RNA methylase family protein"/>
    <property type="match status" value="1"/>
</dbReference>
<dbReference type="InterPro" id="IPR016691">
    <property type="entry name" value="TRMT11"/>
</dbReference>
<comment type="similarity">
    <text evidence="10">Belongs to the class I-like SAM-binding methyltransferase superfamily. TRM11 methyltransferase family.</text>
</comment>
<keyword evidence="14" id="KW-1185">Reference proteome</keyword>
<evidence type="ECO:0000256" key="3">
    <source>
        <dbReference type="ARBA" id="ARBA00022555"/>
    </source>
</evidence>
<dbReference type="InterPro" id="IPR002052">
    <property type="entry name" value="DNA_methylase_N6_adenine_CS"/>
</dbReference>
<dbReference type="STRING" id="5486.A0A367XXL5"/>
<evidence type="ECO:0000256" key="10">
    <source>
        <dbReference type="PROSITE-ProRule" id="PRU00959"/>
    </source>
</evidence>
<evidence type="ECO:0000256" key="8">
    <source>
        <dbReference type="ARBA" id="ARBA00022884"/>
    </source>
</evidence>
<keyword evidence="8 10" id="KW-0694">RNA-binding</keyword>
<keyword evidence="5 10" id="KW-0808">Transferase</keyword>
<evidence type="ECO:0000313" key="14">
    <source>
        <dbReference type="Proteomes" id="UP000253472"/>
    </source>
</evidence>
<evidence type="ECO:0000259" key="11">
    <source>
        <dbReference type="Pfam" id="PF01170"/>
    </source>
</evidence>
<dbReference type="GO" id="GO:0008033">
    <property type="term" value="P:tRNA processing"/>
    <property type="evidence" value="ECO:0007669"/>
    <property type="project" value="UniProtKB-UniRule"/>
</dbReference>
<dbReference type="PROSITE" id="PS51627">
    <property type="entry name" value="SAM_MT_TRM11"/>
    <property type="match status" value="1"/>
</dbReference>
<dbReference type="GO" id="GO:0032259">
    <property type="term" value="P:methylation"/>
    <property type="evidence" value="ECO:0007669"/>
    <property type="project" value="UniProtKB-UniRule"/>
</dbReference>
<evidence type="ECO:0000313" key="13">
    <source>
        <dbReference type="EMBL" id="RCK58000.1"/>
    </source>
</evidence>
<sequence>MKDYIIHFALTFPEFRIAELQELASFYGFAVDLSGHDEKSPFLVVSLENDQQACQLVARSVMSYGIYELWGSGKTYEELHAGVKEKSSDKFDKYKNASFKFDFKTFQGKQSNRNKVKTIESFGYLEFDGKIDLQNPEEVFVVMEEYIKGGSKTPAHIWFARELQLSERSSGVIEKYDLKKRNYIGTTSFEAELSLVTCNLAQVAPGKIVYDPFTGTGSFLVAAANFGGLVMGSDIDVRMLNGKGADSNVKSNFKQYGTKENFLDVMTMDFTHNTLRSDFEIDTIVCDPPYGVREGLRVLGAKNEEKAAGRENDIFNGEIAYLRREFIPPKKPYQLASLLEDLLQFASERLPIGGRLTFWMPTANDNFEEHIIPQHERLELLHCLEQLFNMWSRRLLVYVKRDATYQGMTSNGLKEKNIKDFRIRYFQKFSTNGK</sequence>
<evidence type="ECO:0000256" key="6">
    <source>
        <dbReference type="ARBA" id="ARBA00022691"/>
    </source>
</evidence>
<keyword evidence="4 10" id="KW-0489">Methyltransferase</keyword>
<protein>
    <recommendedName>
        <fullName evidence="9">tRNA (guanine(10)-N(2))-methyltransferase</fullName>
        <ecNumber evidence="9">2.1.1.214</ecNumber>
    </recommendedName>
</protein>
<evidence type="ECO:0000259" key="12">
    <source>
        <dbReference type="Pfam" id="PF25904"/>
    </source>
</evidence>
<dbReference type="GO" id="GO:0043527">
    <property type="term" value="C:tRNA methyltransferase complex"/>
    <property type="evidence" value="ECO:0007669"/>
    <property type="project" value="UniProtKB-ARBA"/>
</dbReference>
<keyword evidence="2" id="KW-0963">Cytoplasm</keyword>
<dbReference type="OrthoDB" id="296065at2759"/>
<dbReference type="EMBL" id="QLNQ01000028">
    <property type="protein sequence ID" value="RCK58000.1"/>
    <property type="molecule type" value="Genomic_DNA"/>
</dbReference>
<keyword evidence="6 10" id="KW-0949">S-adenosyl-L-methionine</keyword>
<keyword evidence="3 10" id="KW-0820">tRNA-binding</keyword>
<comment type="caution">
    <text evidence="13">The sequence shown here is derived from an EMBL/GenBank/DDBJ whole genome shotgun (WGS) entry which is preliminary data.</text>
</comment>
<dbReference type="AlphaFoldDB" id="A0A367XXL5"/>
<keyword evidence="7 10" id="KW-0819">tRNA processing</keyword>
<dbReference type="PANTHER" id="PTHR13370:SF3">
    <property type="entry name" value="TRNA (GUANINE(10)-N2)-METHYLTRANSFERASE HOMOLOG"/>
    <property type="match status" value="1"/>
</dbReference>
<dbReference type="Proteomes" id="UP000253472">
    <property type="component" value="Unassembled WGS sequence"/>
</dbReference>
<feature type="domain" description="Ribosomal RNA large subunit methyltransferase K/L-like methyltransferase" evidence="11">
    <location>
        <begin position="180"/>
        <end position="293"/>
    </location>
</feature>
<evidence type="ECO:0000256" key="7">
    <source>
        <dbReference type="ARBA" id="ARBA00022694"/>
    </source>
</evidence>
<dbReference type="GO" id="GO:0160102">
    <property type="term" value="F:tRNA (guanine(10)-N2)-methyltransferase activity"/>
    <property type="evidence" value="ECO:0007669"/>
    <property type="project" value="UniProtKB-EC"/>
</dbReference>
<dbReference type="Gene3D" id="3.40.50.150">
    <property type="entry name" value="Vaccinia Virus protein VP39"/>
    <property type="match status" value="1"/>
</dbReference>
<evidence type="ECO:0000256" key="1">
    <source>
        <dbReference type="ARBA" id="ARBA00004496"/>
    </source>
</evidence>
<name>A0A367XXL5_9ASCO</name>
<dbReference type="Pfam" id="PF25904">
    <property type="entry name" value="Tmrp11_N"/>
    <property type="match status" value="1"/>
</dbReference>
<organism evidence="13 14">
    <name type="scientific">Candida viswanathii</name>
    <dbReference type="NCBI Taxonomy" id="5486"/>
    <lineage>
        <taxon>Eukaryota</taxon>
        <taxon>Fungi</taxon>
        <taxon>Dikarya</taxon>
        <taxon>Ascomycota</taxon>
        <taxon>Saccharomycotina</taxon>
        <taxon>Pichiomycetes</taxon>
        <taxon>Debaryomycetaceae</taxon>
        <taxon>Candida/Lodderomyces clade</taxon>
        <taxon>Candida</taxon>
    </lineage>
</organism>
<dbReference type="SUPFAM" id="SSF53335">
    <property type="entry name" value="S-adenosyl-L-methionine-dependent methyltransferases"/>
    <property type="match status" value="1"/>
</dbReference>
<dbReference type="InterPro" id="IPR059073">
    <property type="entry name" value="TRMT11_N"/>
</dbReference>
<evidence type="ECO:0000256" key="9">
    <source>
        <dbReference type="ARBA" id="ARBA00066937"/>
    </source>
</evidence>